<name>A0A7J7I7Y0_CAMSI</name>
<proteinExistence type="inferred from homology"/>
<dbReference type="EMBL" id="JACBKZ010000001">
    <property type="protein sequence ID" value="KAF5961019.1"/>
    <property type="molecule type" value="Genomic_DNA"/>
</dbReference>
<keyword evidence="7" id="KW-0106">Calcium</keyword>
<dbReference type="PROSITE" id="PS50004">
    <property type="entry name" value="C2"/>
    <property type="match status" value="1"/>
</dbReference>
<keyword evidence="5" id="KW-0938">Abscisic acid signaling pathway</keyword>
<keyword evidence="4" id="KW-1003">Cell membrane</keyword>
<dbReference type="CDD" id="cd04038">
    <property type="entry name" value="C2_ArfGAP"/>
    <property type="match status" value="1"/>
</dbReference>
<dbReference type="GO" id="GO:0005096">
    <property type="term" value="F:GTPase activator activity"/>
    <property type="evidence" value="ECO:0007669"/>
    <property type="project" value="UniProtKB-KW"/>
</dbReference>
<accession>A0A7J7I7Y0</accession>
<evidence type="ECO:0000256" key="1">
    <source>
        <dbReference type="ARBA" id="ARBA00004123"/>
    </source>
</evidence>
<dbReference type="AlphaFoldDB" id="A0A7J7I7Y0"/>
<evidence type="ECO:0000256" key="2">
    <source>
        <dbReference type="ARBA" id="ARBA00004236"/>
    </source>
</evidence>
<dbReference type="GO" id="GO:0046872">
    <property type="term" value="F:metal ion binding"/>
    <property type="evidence" value="ECO:0007669"/>
    <property type="project" value="UniProtKB-KW"/>
</dbReference>
<evidence type="ECO:0000259" key="12">
    <source>
        <dbReference type="PROSITE" id="PS50004"/>
    </source>
</evidence>
<dbReference type="InterPro" id="IPR044562">
    <property type="entry name" value="CAR1-11"/>
</dbReference>
<evidence type="ECO:0000256" key="7">
    <source>
        <dbReference type="ARBA" id="ARBA00022837"/>
    </source>
</evidence>
<dbReference type="Gene3D" id="2.60.40.150">
    <property type="entry name" value="C2 domain"/>
    <property type="match status" value="1"/>
</dbReference>
<dbReference type="GO" id="GO:0005886">
    <property type="term" value="C:plasma membrane"/>
    <property type="evidence" value="ECO:0007669"/>
    <property type="project" value="UniProtKB-SubCell"/>
</dbReference>
<keyword evidence="14" id="KW-1185">Reference proteome</keyword>
<comment type="similarity">
    <text evidence="11">Belongs to the plant CAR protein family.</text>
</comment>
<feature type="domain" description="C2" evidence="12">
    <location>
        <begin position="1"/>
        <end position="103"/>
    </location>
</feature>
<dbReference type="PANTHER" id="PTHR45933">
    <property type="entry name" value="PROTEIN C2-DOMAIN ABA-RELATED 4"/>
    <property type="match status" value="1"/>
</dbReference>
<organism evidence="13 14">
    <name type="scientific">Camellia sinensis</name>
    <name type="common">Tea plant</name>
    <name type="synonym">Thea sinensis</name>
    <dbReference type="NCBI Taxonomy" id="4442"/>
    <lineage>
        <taxon>Eukaryota</taxon>
        <taxon>Viridiplantae</taxon>
        <taxon>Streptophyta</taxon>
        <taxon>Embryophyta</taxon>
        <taxon>Tracheophyta</taxon>
        <taxon>Spermatophyta</taxon>
        <taxon>Magnoliopsida</taxon>
        <taxon>eudicotyledons</taxon>
        <taxon>Gunneridae</taxon>
        <taxon>Pentapetalae</taxon>
        <taxon>asterids</taxon>
        <taxon>Ericales</taxon>
        <taxon>Theaceae</taxon>
        <taxon>Camellia</taxon>
    </lineage>
</organism>
<evidence type="ECO:0000256" key="10">
    <source>
        <dbReference type="ARBA" id="ARBA00023242"/>
    </source>
</evidence>
<protein>
    <recommendedName>
        <fullName evidence="12">C2 domain-containing protein</fullName>
    </recommendedName>
</protein>
<evidence type="ECO:0000256" key="4">
    <source>
        <dbReference type="ARBA" id="ARBA00022475"/>
    </source>
</evidence>
<evidence type="ECO:0000256" key="11">
    <source>
        <dbReference type="ARBA" id="ARBA00024037"/>
    </source>
</evidence>
<evidence type="ECO:0000256" key="3">
    <source>
        <dbReference type="ARBA" id="ARBA00022468"/>
    </source>
</evidence>
<evidence type="ECO:0000313" key="14">
    <source>
        <dbReference type="Proteomes" id="UP000593564"/>
    </source>
</evidence>
<keyword evidence="3" id="KW-0343">GTPase activation</keyword>
<dbReference type="InterPro" id="IPR000008">
    <property type="entry name" value="C2_dom"/>
</dbReference>
<reference evidence="13 14" key="2">
    <citation type="submission" date="2020-07" db="EMBL/GenBank/DDBJ databases">
        <title>Genome assembly of wild tea tree DASZ reveals pedigree and selection history of tea varieties.</title>
        <authorList>
            <person name="Zhang W."/>
        </authorList>
    </citation>
    <scope>NUCLEOTIDE SEQUENCE [LARGE SCALE GENOMIC DNA]</scope>
    <source>
        <strain evidence="14">cv. G240</strain>
        <tissue evidence="13">Leaf</tissue>
    </source>
</reference>
<comment type="caution">
    <text evidence="13">The sequence shown here is derived from an EMBL/GenBank/DDBJ whole genome shotgun (WGS) entry which is preliminary data.</text>
</comment>
<evidence type="ECO:0000256" key="8">
    <source>
        <dbReference type="ARBA" id="ARBA00023121"/>
    </source>
</evidence>
<comment type="subcellular location">
    <subcellularLocation>
        <location evidence="2">Cell membrane</location>
    </subcellularLocation>
    <subcellularLocation>
        <location evidence="1">Nucleus</location>
    </subcellularLocation>
</comment>
<keyword evidence="9" id="KW-0472">Membrane</keyword>
<evidence type="ECO:0000256" key="5">
    <source>
        <dbReference type="ARBA" id="ARBA00022682"/>
    </source>
</evidence>
<dbReference type="Pfam" id="PF00168">
    <property type="entry name" value="C2"/>
    <property type="match status" value="1"/>
</dbReference>
<keyword evidence="10" id="KW-0539">Nucleus</keyword>
<dbReference type="GO" id="GO:0005634">
    <property type="term" value="C:nucleus"/>
    <property type="evidence" value="ECO:0007669"/>
    <property type="project" value="UniProtKB-SubCell"/>
</dbReference>
<keyword evidence="6" id="KW-0479">Metal-binding</keyword>
<dbReference type="GO" id="GO:0009738">
    <property type="term" value="P:abscisic acid-activated signaling pathway"/>
    <property type="evidence" value="ECO:0007669"/>
    <property type="project" value="UniProtKB-KW"/>
</dbReference>
<evidence type="ECO:0000256" key="6">
    <source>
        <dbReference type="ARBA" id="ARBA00022723"/>
    </source>
</evidence>
<sequence length="184" mass="21009">MENLLGLLRIHIHRGVNLAIRDVRSSDPYVIVRMGKQKLKTRVVKKNVNPEWNDDLTLSIADPNLPIKLSVYDKDTFTPDDKMGDAEFDIKPFIEAVKLQLEGIPSGTIIKIIKPTRENCLAEESCIIWADGKVVQNMCLRLRNVERGEVELQLQWIEIPANERLTRHWGVPLEIGSIALNKNH</sequence>
<dbReference type="PANTHER" id="PTHR45933:SF11">
    <property type="entry name" value="PROTEIN C2-DOMAIN ABA-RELATED 1"/>
    <property type="match status" value="1"/>
</dbReference>
<dbReference type="SUPFAM" id="SSF49562">
    <property type="entry name" value="C2 domain (Calcium/lipid-binding domain, CaLB)"/>
    <property type="match status" value="1"/>
</dbReference>
<dbReference type="Proteomes" id="UP000593564">
    <property type="component" value="Unassembled WGS sequence"/>
</dbReference>
<dbReference type="InterPro" id="IPR035892">
    <property type="entry name" value="C2_domain_sf"/>
</dbReference>
<reference evidence="14" key="1">
    <citation type="journal article" date="2020" name="Nat. Commun.">
        <title>Genome assembly of wild tea tree DASZ reveals pedigree and selection history of tea varieties.</title>
        <authorList>
            <person name="Zhang W."/>
            <person name="Zhang Y."/>
            <person name="Qiu H."/>
            <person name="Guo Y."/>
            <person name="Wan H."/>
            <person name="Zhang X."/>
            <person name="Scossa F."/>
            <person name="Alseekh S."/>
            <person name="Zhang Q."/>
            <person name="Wang P."/>
            <person name="Xu L."/>
            <person name="Schmidt M.H."/>
            <person name="Jia X."/>
            <person name="Li D."/>
            <person name="Zhu A."/>
            <person name="Guo F."/>
            <person name="Chen W."/>
            <person name="Ni D."/>
            <person name="Usadel B."/>
            <person name="Fernie A.R."/>
            <person name="Wen W."/>
        </authorList>
    </citation>
    <scope>NUCLEOTIDE SEQUENCE [LARGE SCALE GENOMIC DNA]</scope>
    <source>
        <strain evidence="14">cv. G240</strain>
    </source>
</reference>
<evidence type="ECO:0000313" key="13">
    <source>
        <dbReference type="EMBL" id="KAF5961019.1"/>
    </source>
</evidence>
<keyword evidence="8" id="KW-0446">Lipid-binding</keyword>
<evidence type="ECO:0000256" key="9">
    <source>
        <dbReference type="ARBA" id="ARBA00023136"/>
    </source>
</evidence>
<dbReference type="SMART" id="SM00239">
    <property type="entry name" value="C2"/>
    <property type="match status" value="1"/>
</dbReference>
<gene>
    <name evidence="13" type="ORF">HYC85_002228</name>
</gene>
<dbReference type="GO" id="GO:0008289">
    <property type="term" value="F:lipid binding"/>
    <property type="evidence" value="ECO:0007669"/>
    <property type="project" value="UniProtKB-KW"/>
</dbReference>